<dbReference type="InterPro" id="IPR038389">
    <property type="entry name" value="PSMG2_sf"/>
</dbReference>
<dbReference type="AlphaFoldDB" id="A0A6J6BST5"/>
<gene>
    <name evidence="1" type="ORF">UFOPK1353_00972</name>
    <name evidence="2" type="ORF">UFOPK4345_00696</name>
</gene>
<accession>A0A6J6BST5</accession>
<organism evidence="1">
    <name type="scientific">freshwater metagenome</name>
    <dbReference type="NCBI Taxonomy" id="449393"/>
    <lineage>
        <taxon>unclassified sequences</taxon>
        <taxon>metagenomes</taxon>
        <taxon>ecological metagenomes</taxon>
    </lineage>
</organism>
<protein>
    <submittedName>
        <fullName evidence="1">Unannotated protein</fullName>
    </submittedName>
</protein>
<dbReference type="EMBL" id="CAFBQV010000093">
    <property type="protein sequence ID" value="CAB5064692.1"/>
    <property type="molecule type" value="Genomic_DNA"/>
</dbReference>
<sequence length="291" mass="31983">MDKPYTTLGDLPEINDPLLVVMMSGWIDTSSAAANAMESISKEIKAKAIISFDNDTFVDYRARRPIMELREGVNTKLIWSTPEISLGQDINGKDVLLLTGPEPDTRWHLFAETVADISIEFGVRRMIGIGAYPFATPHTRAVYISCTSPDKELVANLPYIKSSVDVPAGMAAAIEHSLHDRKIQALGLWARVPHYVASMPYPAASAALLSALCDTGGISIDVSDMREQANTQRERLDQLIAGNTDHSQMLTQLEQSFDEQIANGTTEINFGGPIPSGDEIAAEFEKYLRER</sequence>
<dbReference type="InterPro" id="IPR019151">
    <property type="entry name" value="Proteasome_assmbl_chaperone_2"/>
</dbReference>
<dbReference type="EMBL" id="CAEZSE010000175">
    <property type="protein sequence ID" value="CAB4541805.1"/>
    <property type="molecule type" value="Genomic_DNA"/>
</dbReference>
<dbReference type="Pfam" id="PF09754">
    <property type="entry name" value="PAC2"/>
    <property type="match status" value="1"/>
</dbReference>
<dbReference type="InterPro" id="IPR008492">
    <property type="entry name" value="Rv2714-like"/>
</dbReference>
<reference evidence="1" key="1">
    <citation type="submission" date="2020-05" db="EMBL/GenBank/DDBJ databases">
        <authorList>
            <person name="Chiriac C."/>
            <person name="Salcher M."/>
            <person name="Ghai R."/>
            <person name="Kavagutti S V."/>
        </authorList>
    </citation>
    <scope>NUCLEOTIDE SEQUENCE</scope>
</reference>
<evidence type="ECO:0000313" key="2">
    <source>
        <dbReference type="EMBL" id="CAB5064692.1"/>
    </source>
</evidence>
<dbReference type="Gene3D" id="3.40.50.10900">
    <property type="entry name" value="PAC-like subunit"/>
    <property type="match status" value="1"/>
</dbReference>
<proteinExistence type="predicted"/>
<name>A0A6J6BST5_9ZZZZ</name>
<evidence type="ECO:0000313" key="1">
    <source>
        <dbReference type="EMBL" id="CAB4541805.1"/>
    </source>
</evidence>
<dbReference type="SUPFAM" id="SSF159659">
    <property type="entry name" value="Cgl1923-like"/>
    <property type="match status" value="1"/>
</dbReference>
<dbReference type="PIRSF" id="PIRSF028754">
    <property type="entry name" value="UCP028754"/>
    <property type="match status" value="1"/>
</dbReference>